<name>A0ABV1GUF2_9BACT</name>
<proteinExistence type="inferred from homology"/>
<keyword evidence="2" id="KW-0560">Oxidoreductase</keyword>
<dbReference type="PRINTS" id="PR00081">
    <property type="entry name" value="GDHRDH"/>
</dbReference>
<organism evidence="2 3">
    <name type="scientific">Alistipes intestinihominis</name>
    <dbReference type="NCBI Taxonomy" id="3133172"/>
    <lineage>
        <taxon>Bacteria</taxon>
        <taxon>Pseudomonadati</taxon>
        <taxon>Bacteroidota</taxon>
        <taxon>Bacteroidia</taxon>
        <taxon>Bacteroidales</taxon>
        <taxon>Rikenellaceae</taxon>
        <taxon>Alistipes</taxon>
    </lineage>
</organism>
<dbReference type="InterPro" id="IPR020904">
    <property type="entry name" value="Sc_DH/Rdtase_CS"/>
</dbReference>
<dbReference type="SUPFAM" id="SSF51735">
    <property type="entry name" value="NAD(P)-binding Rossmann-fold domains"/>
    <property type="match status" value="1"/>
</dbReference>
<dbReference type="InterPro" id="IPR002347">
    <property type="entry name" value="SDR_fam"/>
</dbReference>
<reference evidence="2 3" key="1">
    <citation type="submission" date="2024-03" db="EMBL/GenBank/DDBJ databases">
        <title>Human intestinal bacterial collection.</title>
        <authorList>
            <person name="Pauvert C."/>
            <person name="Hitch T.C.A."/>
            <person name="Clavel T."/>
        </authorList>
    </citation>
    <scope>NUCLEOTIDE SEQUENCE [LARGE SCALE GENOMIC DNA]</scope>
    <source>
        <strain evidence="2 3">CLA-KB-H122</strain>
    </source>
</reference>
<evidence type="ECO:0000256" key="1">
    <source>
        <dbReference type="ARBA" id="ARBA00006484"/>
    </source>
</evidence>
<dbReference type="EMBL" id="JBBMFL010000003">
    <property type="protein sequence ID" value="MEQ2544018.1"/>
    <property type="molecule type" value="Genomic_DNA"/>
</dbReference>
<dbReference type="EC" id="1.-.-.-" evidence="2"/>
<evidence type="ECO:0000313" key="3">
    <source>
        <dbReference type="Proteomes" id="UP001460202"/>
    </source>
</evidence>
<dbReference type="Proteomes" id="UP001460202">
    <property type="component" value="Unassembled WGS sequence"/>
</dbReference>
<dbReference type="PROSITE" id="PS00061">
    <property type="entry name" value="ADH_SHORT"/>
    <property type="match status" value="1"/>
</dbReference>
<comment type="caution">
    <text evidence="2">The sequence shown here is derived from an EMBL/GenBank/DDBJ whole genome shotgun (WGS) entry which is preliminary data.</text>
</comment>
<comment type="similarity">
    <text evidence="1">Belongs to the short-chain dehydrogenases/reductases (SDR) family.</text>
</comment>
<dbReference type="GO" id="GO:0016491">
    <property type="term" value="F:oxidoreductase activity"/>
    <property type="evidence" value="ECO:0007669"/>
    <property type="project" value="UniProtKB-KW"/>
</dbReference>
<dbReference type="CDD" id="cd05233">
    <property type="entry name" value="SDR_c"/>
    <property type="match status" value="1"/>
</dbReference>
<dbReference type="Pfam" id="PF00106">
    <property type="entry name" value="adh_short"/>
    <property type="match status" value="1"/>
</dbReference>
<sequence>MKEIEFGGKLVVVTGAASGMGLYASKEFVRLGAKVIMCDINEAMLKTEAKAIGGAAIPMKGDVRDFGYAMEVAAEAEKQGGADYLVVCAGGYEARCLNSMVPFYEQPIEVIDWGLDVNLKGPVYFSRALMPQMVAKQFGVIVILGSVTGFEGDGIGAMYGTAKSGLFNFVKGLAIAGAPHGVRALCVTPGPVLSRAAMSGMPTLLGRAAELDELVDVILFMCSENASFITGSNHVVDGGRLCMYQKTY</sequence>
<gene>
    <name evidence="2" type="ORF">WMO46_03510</name>
</gene>
<protein>
    <submittedName>
        <fullName evidence="2">SDR family oxidoreductase</fullName>
        <ecNumber evidence="2">1.-.-.-</ecNumber>
    </submittedName>
</protein>
<evidence type="ECO:0000313" key="2">
    <source>
        <dbReference type="EMBL" id="MEQ2544018.1"/>
    </source>
</evidence>
<accession>A0ABV1GUF2</accession>
<keyword evidence="3" id="KW-1185">Reference proteome</keyword>
<dbReference type="InterPro" id="IPR036291">
    <property type="entry name" value="NAD(P)-bd_dom_sf"/>
</dbReference>
<dbReference type="PANTHER" id="PTHR42760">
    <property type="entry name" value="SHORT-CHAIN DEHYDROGENASES/REDUCTASES FAMILY MEMBER"/>
    <property type="match status" value="1"/>
</dbReference>
<dbReference type="Gene3D" id="3.40.50.720">
    <property type="entry name" value="NAD(P)-binding Rossmann-like Domain"/>
    <property type="match status" value="1"/>
</dbReference>
<dbReference type="RefSeq" id="WP_349093802.1">
    <property type="nucleotide sequence ID" value="NZ_JBBMFL010000003.1"/>
</dbReference>